<reference evidence="2" key="1">
    <citation type="submission" date="2023-03" db="EMBL/GenBank/DDBJ databases">
        <title>Massive genome expansion in bonnet fungi (Mycena s.s.) driven by repeated elements and novel gene families across ecological guilds.</title>
        <authorList>
            <consortium name="Lawrence Berkeley National Laboratory"/>
            <person name="Harder C.B."/>
            <person name="Miyauchi S."/>
            <person name="Viragh M."/>
            <person name="Kuo A."/>
            <person name="Thoen E."/>
            <person name="Andreopoulos B."/>
            <person name="Lu D."/>
            <person name="Skrede I."/>
            <person name="Drula E."/>
            <person name="Henrissat B."/>
            <person name="Morin E."/>
            <person name="Kohler A."/>
            <person name="Barry K."/>
            <person name="LaButti K."/>
            <person name="Morin E."/>
            <person name="Salamov A."/>
            <person name="Lipzen A."/>
            <person name="Mereny Z."/>
            <person name="Hegedus B."/>
            <person name="Baldrian P."/>
            <person name="Stursova M."/>
            <person name="Weitz H."/>
            <person name="Taylor A."/>
            <person name="Grigoriev I.V."/>
            <person name="Nagy L.G."/>
            <person name="Martin F."/>
            <person name="Kauserud H."/>
        </authorList>
    </citation>
    <scope>NUCLEOTIDE SEQUENCE</scope>
    <source>
        <strain evidence="2">9284</strain>
    </source>
</reference>
<dbReference type="AlphaFoldDB" id="A0AAD7BDQ7"/>
<feature type="compositionally biased region" description="Low complexity" evidence="1">
    <location>
        <begin position="184"/>
        <end position="203"/>
    </location>
</feature>
<feature type="compositionally biased region" description="Polar residues" evidence="1">
    <location>
        <begin position="118"/>
        <end position="129"/>
    </location>
</feature>
<dbReference type="EMBL" id="JARKIF010000020">
    <property type="protein sequence ID" value="KAJ7617844.1"/>
    <property type="molecule type" value="Genomic_DNA"/>
</dbReference>
<sequence length="249" mass="27359">MSLQSSFDAASPPTPSATKKMLKRLSWRKSAPVTPNGSYSFTVPPASDDTRDVSPPRVTFEAPSIYTPIEEDPDSYPDAPPTPKPTPKARKRLSWRRSAPVMPASAPPAYPPYPFASQQQMPMQPQRASSDAMPSHYAPFHHAPTHHGPTAAAHARAMRRQSLPVPPVVRRQPSTKHSLARAPSIASIQSVESTSSTASSRVQGRMRPSNESRTTLHSYVQGRNNRRKSTQMLFNVVSSLMLIMPSTTR</sequence>
<evidence type="ECO:0000313" key="3">
    <source>
        <dbReference type="Proteomes" id="UP001221142"/>
    </source>
</evidence>
<protein>
    <submittedName>
        <fullName evidence="2">Uncharacterized protein</fullName>
    </submittedName>
</protein>
<accession>A0AAD7BDQ7</accession>
<feature type="region of interest" description="Disordered" evidence="1">
    <location>
        <begin position="1"/>
        <end position="106"/>
    </location>
</feature>
<feature type="region of interest" description="Disordered" evidence="1">
    <location>
        <begin position="117"/>
        <end position="136"/>
    </location>
</feature>
<evidence type="ECO:0000256" key="1">
    <source>
        <dbReference type="SAM" id="MobiDB-lite"/>
    </source>
</evidence>
<dbReference type="Proteomes" id="UP001221142">
    <property type="component" value="Unassembled WGS sequence"/>
</dbReference>
<name>A0AAD7BDQ7_9AGAR</name>
<evidence type="ECO:0000313" key="2">
    <source>
        <dbReference type="EMBL" id="KAJ7617844.1"/>
    </source>
</evidence>
<proteinExistence type="predicted"/>
<keyword evidence="3" id="KW-1185">Reference proteome</keyword>
<gene>
    <name evidence="2" type="ORF">FB45DRAFT_1063430</name>
</gene>
<feature type="region of interest" description="Disordered" evidence="1">
    <location>
        <begin position="164"/>
        <end position="216"/>
    </location>
</feature>
<organism evidence="2 3">
    <name type="scientific">Roridomyces roridus</name>
    <dbReference type="NCBI Taxonomy" id="1738132"/>
    <lineage>
        <taxon>Eukaryota</taxon>
        <taxon>Fungi</taxon>
        <taxon>Dikarya</taxon>
        <taxon>Basidiomycota</taxon>
        <taxon>Agaricomycotina</taxon>
        <taxon>Agaricomycetes</taxon>
        <taxon>Agaricomycetidae</taxon>
        <taxon>Agaricales</taxon>
        <taxon>Marasmiineae</taxon>
        <taxon>Mycenaceae</taxon>
        <taxon>Roridomyces</taxon>
    </lineage>
</organism>
<comment type="caution">
    <text evidence="2">The sequence shown here is derived from an EMBL/GenBank/DDBJ whole genome shotgun (WGS) entry which is preliminary data.</text>
</comment>